<gene>
    <name evidence="1" type="ORF">HMPREF9138_01296</name>
</gene>
<protein>
    <submittedName>
        <fullName evidence="1">Uncharacterized protein</fullName>
    </submittedName>
</protein>
<name>G6AGV0_9BACT</name>
<keyword evidence="2" id="KW-1185">Reference proteome</keyword>
<proteinExistence type="predicted"/>
<dbReference type="Proteomes" id="UP000004597">
    <property type="component" value="Unassembled WGS sequence"/>
</dbReference>
<dbReference type="HOGENOM" id="CLU_3255772_0_0_10"/>
<evidence type="ECO:0000313" key="1">
    <source>
        <dbReference type="EMBL" id="EHG16134.1"/>
    </source>
</evidence>
<comment type="caution">
    <text evidence="1">The sequence shown here is derived from an EMBL/GenBank/DDBJ whole genome shotgun (WGS) entry which is preliminary data.</text>
</comment>
<dbReference type="EMBL" id="AFXP01000010">
    <property type="protein sequence ID" value="EHG16134.1"/>
    <property type="molecule type" value="Genomic_DNA"/>
</dbReference>
<dbReference type="AlphaFoldDB" id="G6AGV0"/>
<accession>G6AGV0</accession>
<dbReference type="RefSeq" id="WP_008823207.1">
    <property type="nucleotide sequence ID" value="NZ_JH376763.1"/>
</dbReference>
<dbReference type="GeneID" id="75431316"/>
<sequence>MTEVTVKLKNEFSSALTTVKDKHTYRYLYPLTIYQTEENQVL</sequence>
<organism evidence="1 2">
    <name type="scientific">Prevotella histicola F0411</name>
    <dbReference type="NCBI Taxonomy" id="857291"/>
    <lineage>
        <taxon>Bacteria</taxon>
        <taxon>Pseudomonadati</taxon>
        <taxon>Bacteroidota</taxon>
        <taxon>Bacteroidia</taxon>
        <taxon>Bacteroidales</taxon>
        <taxon>Prevotellaceae</taxon>
        <taxon>Prevotella</taxon>
    </lineage>
</organism>
<evidence type="ECO:0000313" key="2">
    <source>
        <dbReference type="Proteomes" id="UP000004597"/>
    </source>
</evidence>
<reference evidence="1 2" key="1">
    <citation type="submission" date="2011-10" db="EMBL/GenBank/DDBJ databases">
        <title>The Genome Sequence of Prevotella histicola F0411.</title>
        <authorList>
            <consortium name="The Broad Institute Genome Sequencing Platform"/>
            <person name="Earl A."/>
            <person name="Ward D."/>
            <person name="Feldgarden M."/>
            <person name="Gevers D."/>
            <person name="Izard J."/>
            <person name="Ganesan A."/>
            <person name="Blanton J.M."/>
            <person name="Baranova O.V."/>
            <person name="Tanner A.C."/>
            <person name="Mathney J.M.J."/>
            <person name="Dewhirst F.E."/>
            <person name="Young S.K."/>
            <person name="Zeng Q."/>
            <person name="Gargeya S."/>
            <person name="Fitzgerald M."/>
            <person name="Haas B."/>
            <person name="Abouelleil A."/>
            <person name="Alvarado L."/>
            <person name="Arachchi H.M."/>
            <person name="Berlin A."/>
            <person name="Brown A."/>
            <person name="Chapman S.B."/>
            <person name="Chen Z."/>
            <person name="Dunbar C."/>
            <person name="Freedman E."/>
            <person name="Gearin G."/>
            <person name="Gellesch M."/>
            <person name="Goldberg J."/>
            <person name="Griggs A."/>
            <person name="Gujja S."/>
            <person name="Heiman D."/>
            <person name="Howarth C."/>
            <person name="Larson L."/>
            <person name="Lui A."/>
            <person name="MacDonald P.J.P."/>
            <person name="Montmayeur A."/>
            <person name="Murphy C."/>
            <person name="Neiman D."/>
            <person name="Pearson M."/>
            <person name="Priest M."/>
            <person name="Roberts A."/>
            <person name="Saif S."/>
            <person name="Shea T."/>
            <person name="Shenoy N."/>
            <person name="Sisk P."/>
            <person name="Stolte C."/>
            <person name="Sykes S."/>
            <person name="Wortman J."/>
            <person name="Nusbaum C."/>
            <person name="Birren B."/>
        </authorList>
    </citation>
    <scope>NUCLEOTIDE SEQUENCE [LARGE SCALE GENOMIC DNA]</scope>
    <source>
        <strain evidence="1 2">F0411</strain>
    </source>
</reference>